<evidence type="ECO:0000313" key="2">
    <source>
        <dbReference type="EMBL" id="MCW2309687.1"/>
    </source>
</evidence>
<name>A0ABT3HH12_9HYPH</name>
<sequence>MAFFGAVAGGALLAAFLVKATESRVVFVAWLLAAVAVILLFDDEIKALGAM</sequence>
<feature type="transmembrane region" description="Helical" evidence="1">
    <location>
        <begin position="24"/>
        <end position="41"/>
    </location>
</feature>
<dbReference type="RefSeq" id="WP_264603267.1">
    <property type="nucleotide sequence ID" value="NZ_JAOQNS010000014.1"/>
</dbReference>
<dbReference type="Proteomes" id="UP001209755">
    <property type="component" value="Unassembled WGS sequence"/>
</dbReference>
<accession>A0ABT3HH12</accession>
<keyword evidence="1" id="KW-0812">Transmembrane</keyword>
<comment type="caution">
    <text evidence="2">The sequence shown here is derived from an EMBL/GenBank/DDBJ whole genome shotgun (WGS) entry which is preliminary data.</text>
</comment>
<keyword evidence="1" id="KW-0472">Membrane</keyword>
<reference evidence="3" key="1">
    <citation type="submission" date="2023-07" db="EMBL/GenBank/DDBJ databases">
        <title>Genome sequencing of Purple Non-Sulfur Bacteria from various extreme environments.</title>
        <authorList>
            <person name="Mayer M."/>
        </authorList>
    </citation>
    <scope>NUCLEOTIDE SEQUENCE [LARGE SCALE GENOMIC DNA]</scope>
    <source>
        <strain evidence="3">DSM 17935</strain>
    </source>
</reference>
<protein>
    <submittedName>
        <fullName evidence="2">Uncharacterized protein</fullName>
    </submittedName>
</protein>
<organism evidence="2 3">
    <name type="scientific">Rhodobium gokarnense</name>
    <dbReference type="NCBI Taxonomy" id="364296"/>
    <lineage>
        <taxon>Bacteria</taxon>
        <taxon>Pseudomonadati</taxon>
        <taxon>Pseudomonadota</taxon>
        <taxon>Alphaproteobacteria</taxon>
        <taxon>Hyphomicrobiales</taxon>
        <taxon>Rhodobiaceae</taxon>
        <taxon>Rhodobium</taxon>
    </lineage>
</organism>
<proteinExistence type="predicted"/>
<keyword evidence="3" id="KW-1185">Reference proteome</keyword>
<dbReference type="EMBL" id="JAOQNS010000014">
    <property type="protein sequence ID" value="MCW2309687.1"/>
    <property type="molecule type" value="Genomic_DNA"/>
</dbReference>
<keyword evidence="1" id="KW-1133">Transmembrane helix</keyword>
<gene>
    <name evidence="2" type="ORF">M2319_004046</name>
</gene>
<evidence type="ECO:0000313" key="3">
    <source>
        <dbReference type="Proteomes" id="UP001209755"/>
    </source>
</evidence>
<evidence type="ECO:0000256" key="1">
    <source>
        <dbReference type="SAM" id="Phobius"/>
    </source>
</evidence>